<dbReference type="AlphaFoldDB" id="A0A9W8HUA7"/>
<evidence type="ECO:0000313" key="3">
    <source>
        <dbReference type="Proteomes" id="UP001140094"/>
    </source>
</evidence>
<gene>
    <name evidence="2" type="primary">GAA1_2</name>
    <name evidence="2" type="ORF">H4R20_006157</name>
</gene>
<keyword evidence="1" id="KW-1133">Transmembrane helix</keyword>
<feature type="transmembrane region" description="Helical" evidence="1">
    <location>
        <begin position="91"/>
        <end position="112"/>
    </location>
</feature>
<dbReference type="GO" id="GO:0016255">
    <property type="term" value="P:attachment of GPI anchor to protein"/>
    <property type="evidence" value="ECO:0007669"/>
    <property type="project" value="TreeGrafter"/>
</dbReference>
<keyword evidence="1" id="KW-0812">Transmembrane</keyword>
<proteinExistence type="predicted"/>
<comment type="caution">
    <text evidence="2">The sequence shown here is derived from an EMBL/GenBank/DDBJ whole genome shotgun (WGS) entry which is preliminary data.</text>
</comment>
<dbReference type="GO" id="GO:0042765">
    <property type="term" value="C:GPI-anchor transamidase complex"/>
    <property type="evidence" value="ECO:0007669"/>
    <property type="project" value="InterPro"/>
</dbReference>
<name>A0A9W8HUA7_9FUNG</name>
<dbReference type="EMBL" id="JANBUO010002465">
    <property type="protein sequence ID" value="KAJ2794640.1"/>
    <property type="molecule type" value="Genomic_DNA"/>
</dbReference>
<keyword evidence="1" id="KW-0472">Membrane</keyword>
<keyword evidence="3" id="KW-1185">Reference proteome</keyword>
<protein>
    <submittedName>
        <fullName evidence="2">Glycosyl phosphatidyl inositol protein transamidase complex subunit</fullName>
    </submittedName>
</protein>
<dbReference type="Pfam" id="PF04114">
    <property type="entry name" value="Gaa1"/>
    <property type="match status" value="1"/>
</dbReference>
<feature type="non-terminal residue" evidence="2">
    <location>
        <position position="375"/>
    </location>
</feature>
<dbReference type="Proteomes" id="UP001140094">
    <property type="component" value="Unassembled WGS sequence"/>
</dbReference>
<reference evidence="2" key="1">
    <citation type="submission" date="2022-07" db="EMBL/GenBank/DDBJ databases">
        <title>Phylogenomic reconstructions and comparative analyses of Kickxellomycotina fungi.</title>
        <authorList>
            <person name="Reynolds N.K."/>
            <person name="Stajich J.E."/>
            <person name="Barry K."/>
            <person name="Grigoriev I.V."/>
            <person name="Crous P."/>
            <person name="Smith M.E."/>
        </authorList>
    </citation>
    <scope>NUCLEOTIDE SEQUENCE</scope>
    <source>
        <strain evidence="2">NRRL 1565</strain>
    </source>
</reference>
<dbReference type="InterPro" id="IPR007246">
    <property type="entry name" value="Gaa1"/>
</dbReference>
<organism evidence="2 3">
    <name type="scientific">Coemansia guatemalensis</name>
    <dbReference type="NCBI Taxonomy" id="2761395"/>
    <lineage>
        <taxon>Eukaryota</taxon>
        <taxon>Fungi</taxon>
        <taxon>Fungi incertae sedis</taxon>
        <taxon>Zoopagomycota</taxon>
        <taxon>Kickxellomycotina</taxon>
        <taxon>Kickxellomycetes</taxon>
        <taxon>Kickxellales</taxon>
        <taxon>Kickxellaceae</taxon>
        <taxon>Coemansia</taxon>
    </lineage>
</organism>
<dbReference type="PANTHER" id="PTHR13304:SF0">
    <property type="entry name" value="GLYCOSYLPHOSPHATIDYLINOSITOL ANCHOR ATTACHMENT 1 PROTEIN"/>
    <property type="match status" value="1"/>
</dbReference>
<dbReference type="OrthoDB" id="445301at2759"/>
<evidence type="ECO:0000256" key="1">
    <source>
        <dbReference type="SAM" id="Phobius"/>
    </source>
</evidence>
<sequence length="375" mass="41403">MAVGRRITIRGKIPESLIMLFMGDQAMIGCPTDNTENAHLPFAGLSRPASIPLFEYIDVAVAFDTHKPEMSFVLSGQGEKMSPALRMARKYSAYLSYPLAVAGIAWLLLLPYSDLFWRRAYFSENAMLPGQVDPHFGSERHMAAMERMDAALSTSLREGIVGQQRAAAVAEVFSEFGLDTEVQKIVYDEVPGVGQHQGTNVHGILRAPRSDSVEALVIAAAWTTADNQTNINAVRVMAALAQFASEQVYWAKDIIFVVTDAGETGMEQWLRAYHGHRTQSPLYVCSGIIQAALSLELPPAKTYKSMGLYVEGKGGQLPNLDMVNMVQYVTRIERLPANFHGMVDESRQASVWKKCLRSAQLLLRQVRSQAFGSLV</sequence>
<accession>A0A9W8HUA7</accession>
<dbReference type="PANTHER" id="PTHR13304">
    <property type="entry name" value="GLYCOSYLPHOSPHATIDYLINOSITOL ANCHOR ATTACHMENT 1 PROTEIN"/>
    <property type="match status" value="1"/>
</dbReference>
<evidence type="ECO:0000313" key="2">
    <source>
        <dbReference type="EMBL" id="KAJ2794640.1"/>
    </source>
</evidence>